<evidence type="ECO:0000256" key="3">
    <source>
        <dbReference type="ARBA" id="ARBA00023235"/>
    </source>
</evidence>
<feature type="coiled-coil region" evidence="4">
    <location>
        <begin position="516"/>
        <end position="646"/>
    </location>
</feature>
<evidence type="ECO:0000313" key="6">
    <source>
        <dbReference type="EMBL" id="WGK69949.1"/>
    </source>
</evidence>
<reference evidence="6 7" key="1">
    <citation type="submission" date="2023-04" db="EMBL/GenBank/DDBJ databases">
        <title>Spirochaete genome identified in red abalone sample constitutes a novel genus.</title>
        <authorList>
            <person name="Sharma S.P."/>
            <person name="Purcell C.M."/>
            <person name="Hyde J.R."/>
            <person name="Severin A.J."/>
        </authorList>
    </citation>
    <scope>NUCLEOTIDE SEQUENCE [LARGE SCALE GENOMIC DNA]</scope>
    <source>
        <strain evidence="6 7">SP-2023</strain>
    </source>
</reference>
<dbReference type="SUPFAM" id="SSF55874">
    <property type="entry name" value="ATPase domain of HSP90 chaperone/DNA topoisomerase II/histidine kinase"/>
    <property type="match status" value="1"/>
</dbReference>
<accession>A0ABY8MIZ9</accession>
<name>A0ABY8MIZ9_9SPIO</name>
<dbReference type="PRINTS" id="PR00418">
    <property type="entry name" value="TPI2FAMILY"/>
</dbReference>
<gene>
    <name evidence="6" type="ORF">P0082_03575</name>
</gene>
<evidence type="ECO:0000256" key="2">
    <source>
        <dbReference type="ARBA" id="ARBA00012895"/>
    </source>
</evidence>
<dbReference type="EMBL" id="CP123443">
    <property type="protein sequence ID" value="WGK69949.1"/>
    <property type="molecule type" value="Genomic_DNA"/>
</dbReference>
<feature type="compositionally biased region" description="Polar residues" evidence="5">
    <location>
        <begin position="1025"/>
        <end position="1043"/>
    </location>
</feature>
<dbReference type="NCBIfam" id="NF047515">
    <property type="entry name" value="SpiroCoCo_C"/>
    <property type="match status" value="1"/>
</dbReference>
<keyword evidence="6" id="KW-0547">Nucleotide-binding</keyword>
<dbReference type="Gene3D" id="3.30.565.10">
    <property type="entry name" value="Histidine kinase-like ATPase, C-terminal domain"/>
    <property type="match status" value="1"/>
</dbReference>
<feature type="region of interest" description="Disordered" evidence="5">
    <location>
        <begin position="1023"/>
        <end position="1044"/>
    </location>
</feature>
<feature type="compositionally biased region" description="Basic and acidic residues" evidence="5">
    <location>
        <begin position="1138"/>
        <end position="1156"/>
    </location>
</feature>
<protein>
    <recommendedName>
        <fullName evidence="2">DNA topoisomerase (ATP-hydrolyzing)</fullName>
        <ecNumber evidence="2">5.6.2.2</ecNumber>
    </recommendedName>
</protein>
<feature type="coiled-coil region" evidence="4">
    <location>
        <begin position="1368"/>
        <end position="1485"/>
    </location>
</feature>
<keyword evidence="7" id="KW-1185">Reference proteome</keyword>
<evidence type="ECO:0000256" key="4">
    <source>
        <dbReference type="SAM" id="Coils"/>
    </source>
</evidence>
<dbReference type="SUPFAM" id="SSF58113">
    <property type="entry name" value="Apolipoprotein A-I"/>
    <property type="match status" value="1"/>
</dbReference>
<dbReference type="InterPro" id="IPR036890">
    <property type="entry name" value="HATPase_C_sf"/>
</dbReference>
<dbReference type="GO" id="GO:0005524">
    <property type="term" value="F:ATP binding"/>
    <property type="evidence" value="ECO:0007669"/>
    <property type="project" value="UniProtKB-KW"/>
</dbReference>
<keyword evidence="4" id="KW-0175">Coiled coil</keyword>
<dbReference type="EC" id="5.6.2.2" evidence="2"/>
<dbReference type="InterPro" id="IPR001241">
    <property type="entry name" value="Topo_IIA"/>
</dbReference>
<feature type="compositionally biased region" description="Polar residues" evidence="5">
    <location>
        <begin position="1157"/>
        <end position="1167"/>
    </location>
</feature>
<keyword evidence="6" id="KW-0067">ATP-binding</keyword>
<evidence type="ECO:0000313" key="7">
    <source>
        <dbReference type="Proteomes" id="UP001228690"/>
    </source>
</evidence>
<dbReference type="Proteomes" id="UP001228690">
    <property type="component" value="Chromosome"/>
</dbReference>
<dbReference type="SMART" id="SM00433">
    <property type="entry name" value="TOP2c"/>
    <property type="match status" value="1"/>
</dbReference>
<organism evidence="6 7">
    <name type="scientific">Candidatus Haliotispira prima</name>
    <dbReference type="NCBI Taxonomy" id="3034016"/>
    <lineage>
        <taxon>Bacteria</taxon>
        <taxon>Pseudomonadati</taxon>
        <taxon>Spirochaetota</taxon>
        <taxon>Spirochaetia</taxon>
        <taxon>Spirochaetales</taxon>
        <taxon>Spirochaetaceae</taxon>
        <taxon>Candidatus Haliotispira</taxon>
    </lineage>
</organism>
<feature type="coiled-coil region" evidence="4">
    <location>
        <begin position="1258"/>
        <end position="1333"/>
    </location>
</feature>
<dbReference type="RefSeq" id="WP_326928148.1">
    <property type="nucleotide sequence ID" value="NZ_CP123443.1"/>
</dbReference>
<evidence type="ECO:0000256" key="1">
    <source>
        <dbReference type="ARBA" id="ARBA00000185"/>
    </source>
</evidence>
<feature type="region of interest" description="Disordered" evidence="5">
    <location>
        <begin position="1135"/>
        <end position="1172"/>
    </location>
</feature>
<evidence type="ECO:0000256" key="5">
    <source>
        <dbReference type="SAM" id="MobiDB-lite"/>
    </source>
</evidence>
<keyword evidence="3" id="KW-0413">Isomerase</keyword>
<feature type="coiled-coil region" evidence="4">
    <location>
        <begin position="894"/>
        <end position="1000"/>
    </location>
</feature>
<comment type="catalytic activity">
    <reaction evidence="1">
        <text>ATP-dependent breakage, passage and rejoining of double-stranded DNA.</text>
        <dbReference type="EC" id="5.6.2.2"/>
    </reaction>
</comment>
<sequence length="1580" mass="184868">MKDISDSASIIADEDSQKSMGKVMRKVEMPQLQEVPFTLNHAGEQARAETKAKLGMSLPRLAQPADIQTTVKSSSPSAVIEHIRSHYTNYLTIGNPMTHSPVSGSEELRYDTGNDRTWHGGVSLLFQELLNNSVDEFLQGHGKVVDVLCSSETITVRDYARGIPHNRLRAETQELNRDRKTNNSQIQYCEGLSGLGLKLVNALSSRFLIRSYRNRRFAEMESVKGVAQRERLGRCDKEDGTFIRFTPDTEIFGKQSVRIPVLFDVLCKVAALHPGLEIRLNQTHVITQAGVGDLFQSLPQWRKLNYLYEARSLRGTNWQLSFAHLAEWQGNDGGLHNERLVQSFVNGHACSGGLAGGLHVRQLQGAFLAALRQVFPEKIEQVNAFWDKGLSLFFGLNLVQPGFQDSGKTRLLGAEQEIAAVTQECREQLLALLTQDSELKSSLEQLLTDCSLMDERGEYSQWQSRLSGDMQQVEAQSHKLNEMIQGSEAKYSELDSSLRNALGESEEVRKHWKETSGRMTTDLERAENDLNELKKLQRTEQRRYRKEQEKRLQNLEEEQETYHKLRDGLQRQARKLISREQQRQQLVSGGLQEWDRLQQVLKEAGALQQQHDLEQEQILEYLRSAKESTQAKANIADQNIKLAEQKMLQRQEAYLENFQNNALDEFDTIHDEIGRHKQNLSKALNEEQKSAHEKLHKLHTRFAEKLKEEDQRWQKQLKQAEENSQETWQRTMEQRRQGLQHLDRVWREQDSTLEEQRRKQHDFIESWQERLGEGLRETEAHRNVQHELVRNRKELERFFDEQTAAREEQTQIWQDWLEERRKDMATHQELMGAQFSNQEEEWDQQKQAMEAVRAKQMESLQVLGPKLEREIEQEVRQRMNDCLEQFGKLSSEGEQNFEVQRKLLQTKQQTLENELTLVQQKKDTLWDNWNHELGDTQEAMAKQLAKRREDWEQRQESLLEEFDNHLEKLKQKQYAQQYRVEEAQTEQVQTLKQLQQFQRDADERLGNLNKNLSSHTADLRKEIESSVSELRSSTDHQFAQAEQNTREQARLYQQGLLEREREGRGLLEQYQKDFSEKIDSQYQAMNKWDEDFIQRFEERKQNLRKSLNEFSEDLKEKQQEHLAQELGQWSDRFQAEQNTKEEQAAQEAQRSRDRFWQEQQRSVQKETQQQRREFQDLHKQLQTTMERERERLYKELGHLQQLTRQQEEGLENLNQTLTQDVEQHSERLKLELEENHRRFCEKIAGSTRDLDQINSEERQALRDDLANMHQDVSDLKSTIDHSEQTLTNLKKAMPESLKLRKSIEELEQKAGLLRGMEEEITQLHDNLDENNLLGQKISEQLATLLARRNELTEMEEQMQQVLQLSGDLYQQRESLEQQQESVSNYQNQLNKLEYLYNESNDLLGLFDERKDQLLEATSLLHNYSDNLGSLDQKIQVLQEQLEPLELGLDKTQELRQELEQQQQQLQSTQQELGQMQEAIAELHEDSQGIDKMRGWIAKTETRMLELSQDIQNNLRTVETIMRKNQPGERNSHGAGKVDSDVRSTVIQLHSKNWSSNEIARATQLSVGEVELILEMLPSAS</sequence>
<proteinExistence type="predicted"/>
<feature type="coiled-coil region" evidence="4">
    <location>
        <begin position="1093"/>
        <end position="1120"/>
    </location>
</feature>